<dbReference type="InterPro" id="IPR024402">
    <property type="entry name" value="DUF2726"/>
</dbReference>
<evidence type="ECO:0000259" key="1">
    <source>
        <dbReference type="Pfam" id="PF10881"/>
    </source>
</evidence>
<feature type="domain" description="DUF2726" evidence="1">
    <location>
        <begin position="87"/>
        <end position="200"/>
    </location>
</feature>
<reference evidence="2" key="1">
    <citation type="journal article" date="2018" name="Genome Biol.">
        <title>SKESA: strategic k-mer extension for scrupulous assemblies.</title>
        <authorList>
            <person name="Souvorov A."/>
            <person name="Agarwala R."/>
            <person name="Lipman D.J."/>
        </authorList>
    </citation>
    <scope>NUCLEOTIDE SEQUENCE</scope>
    <source>
        <strain evidence="2">SL1344</strain>
    </source>
</reference>
<dbReference type="AlphaFoldDB" id="A0A718Y624"/>
<name>A0A718Y624_SALTS</name>
<dbReference type="EMBL" id="DAAPMV010000027">
    <property type="protein sequence ID" value="HAD6864991.1"/>
    <property type="molecule type" value="Genomic_DNA"/>
</dbReference>
<proteinExistence type="predicted"/>
<accession>A0A718Y624</accession>
<protein>
    <submittedName>
        <fullName evidence="2">DUF2726 domain-containing protein</fullName>
    </submittedName>
</protein>
<comment type="caution">
    <text evidence="2">The sequence shown here is derived from an EMBL/GenBank/DDBJ whole genome shotgun (WGS) entry which is preliminary data.</text>
</comment>
<reference evidence="2" key="2">
    <citation type="submission" date="2019-01" db="EMBL/GenBank/DDBJ databases">
        <authorList>
            <consortium name="NCBI Pathogen Detection Project"/>
        </authorList>
    </citation>
    <scope>NUCLEOTIDE SEQUENCE</scope>
    <source>
        <strain evidence="2">SL1344</strain>
    </source>
</reference>
<evidence type="ECO:0000313" key="2">
    <source>
        <dbReference type="EMBL" id="HAD6864991.1"/>
    </source>
</evidence>
<gene>
    <name evidence="2" type="ORF">G1X41_23895</name>
</gene>
<sequence length="214" mass="25334">MDYIVVLVVGFFIGLVYGSGKKYVKNKSANYYCENRNNDSQKANGKVEKYERDNKVYRNSRWEGKDEIFWGMMNSQICLERKRGPYLCTGPENEYLSKLTDWFGDICYINCQVSLGQLVDFKAKNNEQFTEEERRRFFSIYAPMAMDYVLVYKKTKRIVCVIELNDGSHNKEDRIERDRKVAELLKRCDISFLPVSIDKMDIKPDIWKDRGNRE</sequence>
<dbReference type="Pfam" id="PF10881">
    <property type="entry name" value="DUF2726"/>
    <property type="match status" value="1"/>
</dbReference>
<organism evidence="2">
    <name type="scientific">Salmonella typhimurium (strain SL1344)</name>
    <dbReference type="NCBI Taxonomy" id="216597"/>
    <lineage>
        <taxon>Bacteria</taxon>
        <taxon>Pseudomonadati</taxon>
        <taxon>Pseudomonadota</taxon>
        <taxon>Gammaproteobacteria</taxon>
        <taxon>Enterobacterales</taxon>
        <taxon>Enterobacteriaceae</taxon>
        <taxon>Salmonella</taxon>
    </lineage>
</organism>